<feature type="domain" description="HDOD" evidence="1">
    <location>
        <begin position="9"/>
        <end position="201"/>
    </location>
</feature>
<dbReference type="RefSeq" id="WP_066532589.1">
    <property type="nucleotide sequence ID" value="NZ_DALZQJ010000010.1"/>
</dbReference>
<gene>
    <name evidence="2" type="ORF">CRM82_14440</name>
</gene>
<organism evidence="2 3">
    <name type="scientific">Comamonas terrigena</name>
    <dbReference type="NCBI Taxonomy" id="32013"/>
    <lineage>
        <taxon>Bacteria</taxon>
        <taxon>Pseudomonadati</taxon>
        <taxon>Pseudomonadota</taxon>
        <taxon>Betaproteobacteria</taxon>
        <taxon>Burkholderiales</taxon>
        <taxon>Comamonadaceae</taxon>
        <taxon>Comamonas</taxon>
    </lineage>
</organism>
<reference evidence="3" key="1">
    <citation type="submission" date="2017-09" db="EMBL/GenBank/DDBJ databases">
        <title>FDA dAtabase for Regulatory Grade micrObial Sequences (FDA-ARGOS): Supporting development and validation of Infectious Disease Dx tests.</title>
        <authorList>
            <person name="Minogue T."/>
            <person name="Wolcott M."/>
            <person name="Wasieloski L."/>
            <person name="Aguilar W."/>
            <person name="Moore D."/>
            <person name="Tallon L."/>
            <person name="Sadzewicz L."/>
            <person name="Ott S."/>
            <person name="Zhao X."/>
            <person name="Nagaraj S."/>
            <person name="Vavikolanu K."/>
            <person name="Aluvathingal J."/>
            <person name="Nadendla S."/>
            <person name="Sichtig H."/>
        </authorList>
    </citation>
    <scope>NUCLEOTIDE SEQUENCE [LARGE SCALE GENOMIC DNA]</scope>
    <source>
        <strain evidence="3">FDAARGOS_394</strain>
    </source>
</reference>
<evidence type="ECO:0000313" key="2">
    <source>
        <dbReference type="EMBL" id="PEH89634.1"/>
    </source>
</evidence>
<protein>
    <submittedName>
        <fullName evidence="2">HDOD domain-containing protein</fullName>
    </submittedName>
</protein>
<dbReference type="Proteomes" id="UP000220246">
    <property type="component" value="Unassembled WGS sequence"/>
</dbReference>
<dbReference type="OrthoDB" id="9770715at2"/>
<comment type="caution">
    <text evidence="2">The sequence shown here is derived from an EMBL/GenBank/DDBJ whole genome shotgun (WGS) entry which is preliminary data.</text>
</comment>
<accession>A0A2A7UWK9</accession>
<dbReference type="EMBL" id="PDEA01000001">
    <property type="protein sequence ID" value="PEH89634.1"/>
    <property type="molecule type" value="Genomic_DNA"/>
</dbReference>
<dbReference type="SUPFAM" id="SSF109604">
    <property type="entry name" value="HD-domain/PDEase-like"/>
    <property type="match status" value="1"/>
</dbReference>
<sequence>MQTTEDLALPCQPRVVALLLSELLSDMPNLRRVNQLFGCDPVLAAKLLALANSPEYQMAGMVRGIPQALALLGVSQLRMLVNGAQKGMAVRVVQGMALEPFWRYSLMTAKLARSLAGMAHMDGSAAYAAGLLHGMGQLMLHHTQSVATAPLDEAMDIWDPRRARMEERHWGHCATHTTAALLKQWRLPRELVDSLQCMENPLAFDQFEPMAGVLHLAVWRIRTQAAQWDERSTALSFPSEVGVAMGLDMDVVMQQDTSRWMHSGF</sequence>
<dbReference type="Gene3D" id="1.10.3210.10">
    <property type="entry name" value="Hypothetical protein af1432"/>
    <property type="match status" value="1"/>
</dbReference>
<dbReference type="InterPro" id="IPR013976">
    <property type="entry name" value="HDOD"/>
</dbReference>
<dbReference type="PROSITE" id="PS51833">
    <property type="entry name" value="HDOD"/>
    <property type="match status" value="1"/>
</dbReference>
<dbReference type="PANTHER" id="PTHR33525:SF4">
    <property type="entry name" value="CYCLIC DI-GMP PHOSPHODIESTERASE CDGJ"/>
    <property type="match status" value="1"/>
</dbReference>
<dbReference type="Pfam" id="PF08668">
    <property type="entry name" value="HDOD"/>
    <property type="match status" value="1"/>
</dbReference>
<dbReference type="InterPro" id="IPR052340">
    <property type="entry name" value="RNase_Y/CdgJ"/>
</dbReference>
<name>A0A2A7UWK9_COMTR</name>
<dbReference type="STRING" id="1219032.GCA_001515545_00244"/>
<evidence type="ECO:0000313" key="3">
    <source>
        <dbReference type="Proteomes" id="UP000220246"/>
    </source>
</evidence>
<evidence type="ECO:0000259" key="1">
    <source>
        <dbReference type="PROSITE" id="PS51833"/>
    </source>
</evidence>
<dbReference type="GeneID" id="80801820"/>
<proteinExistence type="predicted"/>
<dbReference type="AlphaFoldDB" id="A0A2A7UWK9"/>
<keyword evidence="3" id="KW-1185">Reference proteome</keyword>
<dbReference type="PANTHER" id="PTHR33525">
    <property type="match status" value="1"/>
</dbReference>